<organism evidence="2 3">
    <name type="scientific">Okeania hirsuta</name>
    <dbReference type="NCBI Taxonomy" id="1458930"/>
    <lineage>
        <taxon>Bacteria</taxon>
        <taxon>Bacillati</taxon>
        <taxon>Cyanobacteriota</taxon>
        <taxon>Cyanophyceae</taxon>
        <taxon>Oscillatoriophycideae</taxon>
        <taxon>Oscillatoriales</taxon>
        <taxon>Microcoleaceae</taxon>
        <taxon>Okeania</taxon>
    </lineage>
</organism>
<dbReference type="Proteomes" id="UP000269154">
    <property type="component" value="Unassembled WGS sequence"/>
</dbReference>
<dbReference type="EMBL" id="RCBY01000087">
    <property type="protein sequence ID" value="RQH40804.1"/>
    <property type="molecule type" value="Genomic_DNA"/>
</dbReference>
<feature type="region of interest" description="Disordered" evidence="1">
    <location>
        <begin position="28"/>
        <end position="47"/>
    </location>
</feature>
<dbReference type="AlphaFoldDB" id="A0A3N6RN85"/>
<keyword evidence="3" id="KW-1185">Reference proteome</keyword>
<dbReference type="RefSeq" id="WP_124154894.1">
    <property type="nucleotide sequence ID" value="NZ_CAWOLW010000703.1"/>
</dbReference>
<gene>
    <name evidence="2" type="ORF">D5R40_16175</name>
</gene>
<accession>A0A3N6RN85</accession>
<evidence type="ECO:0000256" key="1">
    <source>
        <dbReference type="SAM" id="MobiDB-lite"/>
    </source>
</evidence>
<evidence type="ECO:0000313" key="2">
    <source>
        <dbReference type="EMBL" id="RQH40804.1"/>
    </source>
</evidence>
<proteinExistence type="predicted"/>
<sequence>MQLSKVVGAILNDLSEAQDLANEYSSQLSRKYQKNRDTDTDDNDNVLTNSEVPSALIKEISLDLKFIINDIKSDGFTIDVDKTQENCRKIAETIVKELIPKINKTIKTLINKANKFSTDNLDPARVTKNIVTPEFRNRLESISYLDLFRLCHRTFMSENDLSESEIKNSITKKLEDELFKQENIKILLEVEEPDNPQEVKLVKDTKEQFQEDCLSSVDAALQEINDIQTVIQKIKGTPKTEVIINPRVLMKVPKEVIQSLQITAKYDDYKWTIWGVG</sequence>
<reference evidence="2 3" key="1">
    <citation type="journal article" date="2018" name="ACS Chem. Biol.">
        <title>Ketoreductase domain dysfunction expands chemodiversity: malyngamide biosynthesis in the cyanobacterium Okeania hirsuta.</title>
        <authorList>
            <person name="Moss N.A."/>
            <person name="Leao T."/>
            <person name="Rankin M."/>
            <person name="McCullough T.M."/>
            <person name="Qu P."/>
            <person name="Korobeynikov A."/>
            <person name="Smith J.L."/>
            <person name="Gerwick L."/>
            <person name="Gerwick W.H."/>
        </authorList>
    </citation>
    <scope>NUCLEOTIDE SEQUENCE [LARGE SCALE GENOMIC DNA]</scope>
    <source>
        <strain evidence="2 3">PAB10Feb10-1</strain>
    </source>
</reference>
<comment type="caution">
    <text evidence="2">The sequence shown here is derived from an EMBL/GenBank/DDBJ whole genome shotgun (WGS) entry which is preliminary data.</text>
</comment>
<protein>
    <submittedName>
        <fullName evidence="2">Uncharacterized protein</fullName>
    </submittedName>
</protein>
<name>A0A3N6RN85_9CYAN</name>
<evidence type="ECO:0000313" key="3">
    <source>
        <dbReference type="Proteomes" id="UP000269154"/>
    </source>
</evidence>